<dbReference type="InterPro" id="IPR001060">
    <property type="entry name" value="FCH_dom"/>
</dbReference>
<feature type="coiled-coil region" evidence="2">
    <location>
        <begin position="121"/>
        <end position="148"/>
    </location>
</feature>
<dbReference type="InterPro" id="IPR049609">
    <property type="entry name" value="Syp1-like_MHD"/>
</dbReference>
<feature type="compositionally biased region" description="Polar residues" evidence="3">
    <location>
        <begin position="379"/>
        <end position="403"/>
    </location>
</feature>
<dbReference type="CDD" id="cd07650">
    <property type="entry name" value="F-BAR_Syp1p_like"/>
    <property type="match status" value="1"/>
</dbReference>
<dbReference type="PROSITE" id="PS51072">
    <property type="entry name" value="MHD"/>
    <property type="match status" value="1"/>
</dbReference>
<dbReference type="Proteomes" id="UP000054321">
    <property type="component" value="Unassembled WGS sequence"/>
</dbReference>
<reference evidence="5 6" key="1">
    <citation type="submission" date="2014-04" db="EMBL/GenBank/DDBJ databases">
        <authorList>
            <consortium name="DOE Joint Genome Institute"/>
            <person name="Kuo A."/>
            <person name="Martino E."/>
            <person name="Perotto S."/>
            <person name="Kohler A."/>
            <person name="Nagy L.G."/>
            <person name="Floudas D."/>
            <person name="Copeland A."/>
            <person name="Barry K.W."/>
            <person name="Cichocki N."/>
            <person name="Veneault-Fourrey C."/>
            <person name="LaButti K."/>
            <person name="Lindquist E.A."/>
            <person name="Lipzen A."/>
            <person name="Lundell T."/>
            <person name="Morin E."/>
            <person name="Murat C."/>
            <person name="Sun H."/>
            <person name="Tunlid A."/>
            <person name="Henrissat B."/>
            <person name="Grigoriev I.V."/>
            <person name="Hibbett D.S."/>
            <person name="Martin F."/>
            <person name="Nordberg H.P."/>
            <person name="Cantor M.N."/>
            <person name="Hua S.X."/>
        </authorList>
    </citation>
    <scope>NUCLEOTIDE SEQUENCE [LARGE SCALE GENOMIC DNA]</scope>
    <source>
        <strain evidence="5 6">Zn</strain>
    </source>
</reference>
<dbReference type="STRING" id="913774.A0A0C3DB14"/>
<dbReference type="HOGENOM" id="CLU_011037_0_0_1"/>
<dbReference type="InterPro" id="IPR028565">
    <property type="entry name" value="MHD"/>
</dbReference>
<dbReference type="OrthoDB" id="331602at2759"/>
<gene>
    <name evidence="5" type="ORF">OIDMADRAFT_37685</name>
</gene>
<dbReference type="FunFam" id="1.20.1270.60:FF:000102">
    <property type="entry name" value="WGS project CABT00000000 data, contig 2.23"/>
    <property type="match status" value="1"/>
</dbReference>
<dbReference type="GO" id="GO:0032153">
    <property type="term" value="C:cell division site"/>
    <property type="evidence" value="ECO:0007669"/>
    <property type="project" value="TreeGrafter"/>
</dbReference>
<keyword evidence="1" id="KW-0254">Endocytosis</keyword>
<accession>A0A0C3DB14</accession>
<keyword evidence="6" id="KW-1185">Reference proteome</keyword>
<dbReference type="InterPro" id="IPR018808">
    <property type="entry name" value="Muniscin_C"/>
</dbReference>
<feature type="region of interest" description="Disordered" evidence="3">
    <location>
        <begin position="298"/>
        <end position="423"/>
    </location>
</feature>
<keyword evidence="2" id="KW-0175">Coiled coil</keyword>
<feature type="domain" description="MHD" evidence="4">
    <location>
        <begin position="573"/>
        <end position="846"/>
    </location>
</feature>
<name>A0A0C3DB14_OIDMZ</name>
<feature type="region of interest" description="Disordered" evidence="3">
    <location>
        <begin position="234"/>
        <end position="286"/>
    </location>
</feature>
<dbReference type="GO" id="GO:0006897">
    <property type="term" value="P:endocytosis"/>
    <property type="evidence" value="ECO:0007669"/>
    <property type="project" value="UniProtKB-KW"/>
</dbReference>
<dbReference type="PANTHER" id="PTHR23065">
    <property type="entry name" value="PROLINE-SERINE-THREONINE PHOSPHATASE INTERACTING PROTEIN 1"/>
    <property type="match status" value="1"/>
</dbReference>
<evidence type="ECO:0000313" key="6">
    <source>
        <dbReference type="Proteomes" id="UP000054321"/>
    </source>
</evidence>
<dbReference type="InParanoid" id="A0A0C3DB14"/>
<dbReference type="SMART" id="SM00055">
    <property type="entry name" value="FCH"/>
    <property type="match status" value="1"/>
</dbReference>
<dbReference type="Gene3D" id="1.20.1270.60">
    <property type="entry name" value="Arfaptin homology (AH) domain/BAR domain"/>
    <property type="match status" value="1"/>
</dbReference>
<dbReference type="PANTHER" id="PTHR23065:SF54">
    <property type="entry name" value="SUPPRESSOR OF YEAST PROFILIN DELETION"/>
    <property type="match status" value="1"/>
</dbReference>
<dbReference type="GO" id="GO:0032185">
    <property type="term" value="P:septin cytoskeleton organization"/>
    <property type="evidence" value="ECO:0007669"/>
    <property type="project" value="TreeGrafter"/>
</dbReference>
<feature type="compositionally biased region" description="Polar residues" evidence="3">
    <location>
        <begin position="234"/>
        <end position="244"/>
    </location>
</feature>
<evidence type="ECO:0000256" key="2">
    <source>
        <dbReference type="SAM" id="Coils"/>
    </source>
</evidence>
<dbReference type="AlphaFoldDB" id="A0A0C3DB14"/>
<evidence type="ECO:0000259" key="4">
    <source>
        <dbReference type="PROSITE" id="PS51072"/>
    </source>
</evidence>
<evidence type="ECO:0000256" key="3">
    <source>
        <dbReference type="SAM" id="MobiDB-lite"/>
    </source>
</evidence>
<dbReference type="GO" id="GO:0030139">
    <property type="term" value="C:endocytic vesicle"/>
    <property type="evidence" value="ECO:0007669"/>
    <property type="project" value="TreeGrafter"/>
</dbReference>
<evidence type="ECO:0000313" key="5">
    <source>
        <dbReference type="EMBL" id="KIN08539.1"/>
    </source>
</evidence>
<dbReference type="CDD" id="cd09264">
    <property type="entry name" value="AP_Syp1_MHD"/>
    <property type="match status" value="1"/>
</dbReference>
<dbReference type="Pfam" id="PF10291">
    <property type="entry name" value="muHD"/>
    <property type="match status" value="1"/>
</dbReference>
<dbReference type="Pfam" id="PF00611">
    <property type="entry name" value="FCH"/>
    <property type="match status" value="1"/>
</dbReference>
<organism evidence="5 6">
    <name type="scientific">Oidiodendron maius (strain Zn)</name>
    <dbReference type="NCBI Taxonomy" id="913774"/>
    <lineage>
        <taxon>Eukaryota</taxon>
        <taxon>Fungi</taxon>
        <taxon>Dikarya</taxon>
        <taxon>Ascomycota</taxon>
        <taxon>Pezizomycotina</taxon>
        <taxon>Leotiomycetes</taxon>
        <taxon>Leotiomycetes incertae sedis</taxon>
        <taxon>Myxotrichaceae</taxon>
        <taxon>Oidiodendron</taxon>
    </lineage>
</organism>
<evidence type="ECO:0000256" key="1">
    <source>
        <dbReference type="ARBA" id="ARBA00022583"/>
    </source>
</evidence>
<dbReference type="GO" id="GO:0005886">
    <property type="term" value="C:plasma membrane"/>
    <property type="evidence" value="ECO:0007669"/>
    <property type="project" value="TreeGrafter"/>
</dbReference>
<sequence>MEALTRQEYPAMLERLQPASAVSKLNDRVKKIGKVNSDIADWLQERRKVEDAYVAGLKKLVRKPLQEAGSDMGVFDNPWKKIITSTESIAQSHATLSHSIEKDVELPLRNFVGNNREMQAMNTIQGNLASMARELDSAQEKSDKLSKKGGKASTQKVEAAMSQLQNARQQWDSQAPFIFETLQSLDETRLNHLRDVLTQYQTHEADQIERNRVAVEETLAALLEVDTAQEIRTWSQASNSSEKTVPSRRARGTSNAGSSAPAPSSLRPPPIPTHSDNMSQRSKSRLKSRFGTMLGRRRQSIHGGFAQVPSPSKTFSGFGRNLPSREGRPHPSPRASSSNLRESPSHDNRLSALAESPAKPLPANGANGADAEPGLSSDLLPTTPTARPANGTNPFVTSNSTSMEPPLGPPPSHLKPASENLKDSEGFSIPAAATDPISLAQQEAAQESDQTGFKLDIRKEPIQEQDADAQAALSNVANTLRYSQAATPTRKLGTLRGRRDVRNTIYAPQSLDVPMFDNPLPSSPGNVVARASTMPTLPAGDHHAALSTSDTTSIRSGYSLTNNILVKHADMFQPGLNASIIETVSTSFTNGAAQSAKINGEVALVYNKNELDEATPANLTIQINNFPNLEAIGPNRMFIHPVSDEKPGEYTIDVSSISPKSAVAFTYKVHIDDGNLMALSPLLLKPAWKVQGDKLALVIEYSLNSIYSSEPVLFHNLVIIAAYGGAIATGCQTKPTGTHLKDKSLVYWRLGDLTLSHEWHKVICRFVGAPGSVPEPGHVEAKWEVLSAADHLLPSRIDLSRLEAGKGKENQESVDPFADDSVSPASNNWVAIEASKKLVAGKYEAQ</sequence>
<protein>
    <recommendedName>
        <fullName evidence="4">MHD domain-containing protein</fullName>
    </recommendedName>
</protein>
<proteinExistence type="predicted"/>
<dbReference type="FunCoup" id="A0A0C3DB14">
    <property type="interactions" value="159"/>
</dbReference>
<dbReference type="InterPro" id="IPR027267">
    <property type="entry name" value="AH/BAR_dom_sf"/>
</dbReference>
<dbReference type="EMBL" id="KN832870">
    <property type="protein sequence ID" value="KIN08539.1"/>
    <property type="molecule type" value="Genomic_DNA"/>
</dbReference>
<feature type="compositionally biased region" description="Low complexity" evidence="3">
    <location>
        <begin position="254"/>
        <end position="265"/>
    </location>
</feature>
<dbReference type="SUPFAM" id="SSF103657">
    <property type="entry name" value="BAR/IMD domain-like"/>
    <property type="match status" value="1"/>
</dbReference>
<reference evidence="6" key="2">
    <citation type="submission" date="2015-01" db="EMBL/GenBank/DDBJ databases">
        <title>Evolutionary Origins and Diversification of the Mycorrhizal Mutualists.</title>
        <authorList>
            <consortium name="DOE Joint Genome Institute"/>
            <consortium name="Mycorrhizal Genomics Consortium"/>
            <person name="Kohler A."/>
            <person name="Kuo A."/>
            <person name="Nagy L.G."/>
            <person name="Floudas D."/>
            <person name="Copeland A."/>
            <person name="Barry K.W."/>
            <person name="Cichocki N."/>
            <person name="Veneault-Fourrey C."/>
            <person name="LaButti K."/>
            <person name="Lindquist E.A."/>
            <person name="Lipzen A."/>
            <person name="Lundell T."/>
            <person name="Morin E."/>
            <person name="Murat C."/>
            <person name="Riley R."/>
            <person name="Ohm R."/>
            <person name="Sun H."/>
            <person name="Tunlid A."/>
            <person name="Henrissat B."/>
            <person name="Grigoriev I.V."/>
            <person name="Hibbett D.S."/>
            <person name="Martin F."/>
        </authorList>
    </citation>
    <scope>NUCLEOTIDE SEQUENCE [LARGE SCALE GENOMIC DNA]</scope>
    <source>
        <strain evidence="6">Zn</strain>
    </source>
</reference>